<gene>
    <name evidence="2" type="primary">LOC105666913</name>
</gene>
<reference evidence="2" key="1">
    <citation type="submission" date="2025-08" db="UniProtKB">
        <authorList>
            <consortium name="RefSeq"/>
        </authorList>
    </citation>
    <scope>IDENTIFICATION</scope>
</reference>
<dbReference type="Proteomes" id="UP000835206">
    <property type="component" value="Unplaced"/>
</dbReference>
<dbReference type="RefSeq" id="XP_048270146.1">
    <property type="nucleotide sequence ID" value="XM_048414189.1"/>
</dbReference>
<dbReference type="GeneID" id="105666913"/>
<proteinExistence type="predicted"/>
<dbReference type="AlphaFoldDB" id="A0A9C6SZR0"/>
<accession>A0A9C6SZR0</accession>
<keyword evidence="1" id="KW-1185">Reference proteome</keyword>
<evidence type="ECO:0000313" key="1">
    <source>
        <dbReference type="Proteomes" id="UP000835206"/>
    </source>
</evidence>
<protein>
    <submittedName>
        <fullName evidence="2">Uncharacterized protein LOC105666913</fullName>
    </submittedName>
</protein>
<evidence type="ECO:0000313" key="2">
    <source>
        <dbReference type="RefSeq" id="XP_048270146.1"/>
    </source>
</evidence>
<name>A0A9C6SZR0_BOMTE</name>
<dbReference type="KEGG" id="bter:105666913"/>
<organism evidence="1 2">
    <name type="scientific">Bombus terrestris</name>
    <name type="common">Buff-tailed bumblebee</name>
    <name type="synonym">Apis terrestris</name>
    <dbReference type="NCBI Taxonomy" id="30195"/>
    <lineage>
        <taxon>Eukaryota</taxon>
        <taxon>Metazoa</taxon>
        <taxon>Ecdysozoa</taxon>
        <taxon>Arthropoda</taxon>
        <taxon>Hexapoda</taxon>
        <taxon>Insecta</taxon>
        <taxon>Pterygota</taxon>
        <taxon>Neoptera</taxon>
        <taxon>Endopterygota</taxon>
        <taxon>Hymenoptera</taxon>
        <taxon>Apocrita</taxon>
        <taxon>Aculeata</taxon>
        <taxon>Apoidea</taxon>
        <taxon>Anthophila</taxon>
        <taxon>Apidae</taxon>
        <taxon>Bombus</taxon>
        <taxon>Bombus</taxon>
    </lineage>
</organism>
<sequence length="105" mass="12313">MCCCKRRSRSVDNEQAVRICLYEGQYRSTVFHIRNAIVRTCYGIVTYLNVTIFAFSKSLCNWMGYAATRWTIPHVENSSLTYIVIHKEVYSSDTVLHKFFSMLLR</sequence>